<evidence type="ECO:0000256" key="4">
    <source>
        <dbReference type="ARBA" id="ARBA00004679"/>
    </source>
</evidence>
<dbReference type="PANTHER" id="PTHR13697:SF4">
    <property type="entry name" value="ATP-DEPENDENT 6-PHOSPHOFRUCTOKINASE"/>
    <property type="match status" value="1"/>
</dbReference>
<organism evidence="18 19">
    <name type="scientific">Halobacillus locisalis</name>
    <dbReference type="NCBI Taxonomy" id="220753"/>
    <lineage>
        <taxon>Bacteria</taxon>
        <taxon>Bacillati</taxon>
        <taxon>Bacillota</taxon>
        <taxon>Bacilli</taxon>
        <taxon>Bacillales</taxon>
        <taxon>Bacillaceae</taxon>
        <taxon>Halobacillus</taxon>
    </lineage>
</organism>
<comment type="pathway">
    <text evidence="4">Carbohydrate degradation; glycolysis; D-glyceraldehyde 3-phosphate and glycerone phosphate from D-glucose: step 3/4.</text>
</comment>
<sequence>MNRIGVLTSGADAPGMNAAIRSVVRTGLFHNIEMVGIQYGFYGLMNGFMKDMDADSVGSIIQRGGTILQSSVSEEILTDEGQNQAIANLKRSEIDGLIVIGGKDVLKVVAGLAGKNFPTMAVPATIYNDIPGVEETIGFDTALNTVIDHIDRIRDTAFSHEKTSIIEVMGKDTGQLALWSGVAGGAESILIPEKKEEIETIIEQMKSGSGRRDKRYSIIVMTEGVGNGIDLSEKLKEEAGIESRVTVLGHTQRGGTPSARDRVVASRLGCYAVELLLDQDSGSLVGLENNRLVHYEFQALLSRTFEIDDRLYDLAKELTL</sequence>
<evidence type="ECO:0000256" key="9">
    <source>
        <dbReference type="ARBA" id="ARBA00022723"/>
    </source>
</evidence>
<keyword evidence="9" id="KW-0479">Metal-binding</keyword>
<evidence type="ECO:0000256" key="15">
    <source>
        <dbReference type="ARBA" id="ARBA00038478"/>
    </source>
</evidence>
<protein>
    <recommendedName>
        <fullName evidence="5">6-phosphofructokinase</fullName>
        <ecNumber evidence="5">2.7.1.11</ecNumber>
    </recommendedName>
</protein>
<comment type="subcellular location">
    <subcellularLocation>
        <location evidence="3">Cytoplasm</location>
    </subcellularLocation>
</comment>
<comment type="similarity">
    <text evidence="15">Belongs to the phosphofructokinase type A (PFKA) family.</text>
</comment>
<evidence type="ECO:0000256" key="11">
    <source>
        <dbReference type="ARBA" id="ARBA00022777"/>
    </source>
</evidence>
<keyword evidence="19" id="KW-1185">Reference proteome</keyword>
<keyword evidence="7" id="KW-0021">Allosteric enzyme</keyword>
<evidence type="ECO:0000256" key="7">
    <source>
        <dbReference type="ARBA" id="ARBA00022533"/>
    </source>
</evidence>
<dbReference type="Pfam" id="PF00365">
    <property type="entry name" value="PFK"/>
    <property type="match status" value="1"/>
</dbReference>
<dbReference type="UniPathway" id="UPA00109">
    <property type="reaction ID" value="UER00182"/>
</dbReference>
<reference evidence="18 19" key="1">
    <citation type="journal article" date="2004" name="Extremophiles">
        <title>Halobacillus locisalis sp. nov., a halophilic bacterium isolated from a marine solar saltern of the Yellow Sea in Korea.</title>
        <authorList>
            <person name="Yoon J.H."/>
            <person name="Kang K.H."/>
            <person name="Oh T.K."/>
            <person name="Park Y.H."/>
        </authorList>
    </citation>
    <scope>NUCLEOTIDE SEQUENCE [LARGE SCALE GENOMIC DNA]</scope>
    <source>
        <strain evidence="18 19">KCTC 3788</strain>
    </source>
</reference>
<evidence type="ECO:0000256" key="13">
    <source>
        <dbReference type="ARBA" id="ARBA00022842"/>
    </source>
</evidence>
<dbReference type="GO" id="GO:0003872">
    <property type="term" value="F:6-phosphofructokinase activity"/>
    <property type="evidence" value="ECO:0007669"/>
    <property type="project" value="UniProtKB-EC"/>
</dbReference>
<keyword evidence="12" id="KW-0067">ATP-binding</keyword>
<keyword evidence="13" id="KW-0460">Magnesium</keyword>
<dbReference type="FunFam" id="3.40.50.460:FF:000002">
    <property type="entry name" value="ATP-dependent 6-phosphofructokinase"/>
    <property type="match status" value="1"/>
</dbReference>
<dbReference type="InterPro" id="IPR015912">
    <property type="entry name" value="Phosphofructokinase_CS"/>
</dbReference>
<keyword evidence="14" id="KW-0324">Glycolysis</keyword>
<evidence type="ECO:0000256" key="16">
    <source>
        <dbReference type="ARBA" id="ARBA00048070"/>
    </source>
</evidence>
<evidence type="ECO:0000256" key="1">
    <source>
        <dbReference type="ARBA" id="ARBA00001946"/>
    </source>
</evidence>
<dbReference type="InterPro" id="IPR022953">
    <property type="entry name" value="ATP_PFK"/>
</dbReference>
<dbReference type="PIRSF" id="PIRSF000532">
    <property type="entry name" value="ATP_PFK_prok"/>
    <property type="match status" value="1"/>
</dbReference>
<dbReference type="PANTHER" id="PTHR13697">
    <property type="entry name" value="PHOSPHOFRUCTOKINASE"/>
    <property type="match status" value="1"/>
</dbReference>
<dbReference type="GO" id="GO:0070095">
    <property type="term" value="F:fructose-6-phosphate binding"/>
    <property type="evidence" value="ECO:0007669"/>
    <property type="project" value="TreeGrafter"/>
</dbReference>
<feature type="domain" description="Phosphofructokinase" evidence="17">
    <location>
        <begin position="3"/>
        <end position="276"/>
    </location>
</feature>
<keyword evidence="8" id="KW-0808">Transferase</keyword>
<proteinExistence type="inferred from homology"/>
<dbReference type="EMBL" id="JACEFG010000003">
    <property type="protein sequence ID" value="MBA2175889.1"/>
    <property type="molecule type" value="Genomic_DNA"/>
</dbReference>
<dbReference type="EC" id="2.7.1.11" evidence="5"/>
<dbReference type="PROSITE" id="PS00433">
    <property type="entry name" value="PHOSPHOFRUCTOKINASE"/>
    <property type="match status" value="1"/>
</dbReference>
<comment type="function">
    <text evidence="2">Catalyzes the phosphorylation of D-fructose 6-phosphate to fructose 1,6-bisphosphate by ATP, the first committing step of glycolysis.</text>
</comment>
<evidence type="ECO:0000256" key="2">
    <source>
        <dbReference type="ARBA" id="ARBA00002659"/>
    </source>
</evidence>
<comment type="caution">
    <text evidence="18">The sequence shown here is derived from an EMBL/GenBank/DDBJ whole genome shotgun (WGS) entry which is preliminary data.</text>
</comment>
<keyword evidence="6" id="KW-0963">Cytoplasm</keyword>
<dbReference type="GO" id="GO:0030388">
    <property type="term" value="P:fructose 1,6-bisphosphate metabolic process"/>
    <property type="evidence" value="ECO:0007669"/>
    <property type="project" value="TreeGrafter"/>
</dbReference>
<dbReference type="Proteomes" id="UP000571017">
    <property type="component" value="Unassembled WGS sequence"/>
</dbReference>
<evidence type="ECO:0000256" key="8">
    <source>
        <dbReference type="ARBA" id="ARBA00022679"/>
    </source>
</evidence>
<dbReference type="PRINTS" id="PR00476">
    <property type="entry name" value="PHFRCTKINASE"/>
</dbReference>
<dbReference type="GO" id="GO:0048029">
    <property type="term" value="F:monosaccharide binding"/>
    <property type="evidence" value="ECO:0007669"/>
    <property type="project" value="TreeGrafter"/>
</dbReference>
<dbReference type="RefSeq" id="WP_181472946.1">
    <property type="nucleotide sequence ID" value="NZ_JACEFG010000003.1"/>
</dbReference>
<evidence type="ECO:0000256" key="5">
    <source>
        <dbReference type="ARBA" id="ARBA00012055"/>
    </source>
</evidence>
<gene>
    <name evidence="18" type="ORF">H0266_13410</name>
</gene>
<dbReference type="InterPro" id="IPR035966">
    <property type="entry name" value="PKF_sf"/>
</dbReference>
<dbReference type="Gene3D" id="3.40.50.460">
    <property type="entry name" value="Phosphofructokinase domain"/>
    <property type="match status" value="1"/>
</dbReference>
<dbReference type="Gene3D" id="3.40.50.450">
    <property type="match status" value="1"/>
</dbReference>
<evidence type="ECO:0000256" key="12">
    <source>
        <dbReference type="ARBA" id="ARBA00022840"/>
    </source>
</evidence>
<evidence type="ECO:0000256" key="6">
    <source>
        <dbReference type="ARBA" id="ARBA00022490"/>
    </source>
</evidence>
<evidence type="ECO:0000259" key="17">
    <source>
        <dbReference type="Pfam" id="PF00365"/>
    </source>
</evidence>
<comment type="catalytic activity">
    <reaction evidence="16">
        <text>beta-D-fructose 6-phosphate + ATP = beta-D-fructose 1,6-bisphosphate + ADP + H(+)</text>
        <dbReference type="Rhea" id="RHEA:16109"/>
        <dbReference type="ChEBI" id="CHEBI:15378"/>
        <dbReference type="ChEBI" id="CHEBI:30616"/>
        <dbReference type="ChEBI" id="CHEBI:32966"/>
        <dbReference type="ChEBI" id="CHEBI:57634"/>
        <dbReference type="ChEBI" id="CHEBI:456216"/>
        <dbReference type="EC" id="2.7.1.11"/>
    </reaction>
</comment>
<dbReference type="SUPFAM" id="SSF53784">
    <property type="entry name" value="Phosphofructokinase"/>
    <property type="match status" value="1"/>
</dbReference>
<comment type="cofactor">
    <cofactor evidence="1">
        <name>Mg(2+)</name>
        <dbReference type="ChEBI" id="CHEBI:18420"/>
    </cofactor>
</comment>
<dbReference type="GO" id="GO:0005945">
    <property type="term" value="C:6-phosphofructokinase complex"/>
    <property type="evidence" value="ECO:0007669"/>
    <property type="project" value="TreeGrafter"/>
</dbReference>
<dbReference type="InterPro" id="IPR012003">
    <property type="entry name" value="ATP_PFK_prok-type"/>
</dbReference>
<dbReference type="InterPro" id="IPR000023">
    <property type="entry name" value="Phosphofructokinase_dom"/>
</dbReference>
<evidence type="ECO:0000256" key="10">
    <source>
        <dbReference type="ARBA" id="ARBA00022741"/>
    </source>
</evidence>
<dbReference type="GO" id="GO:0016208">
    <property type="term" value="F:AMP binding"/>
    <property type="evidence" value="ECO:0007669"/>
    <property type="project" value="TreeGrafter"/>
</dbReference>
<dbReference type="GO" id="GO:0042802">
    <property type="term" value="F:identical protein binding"/>
    <property type="evidence" value="ECO:0007669"/>
    <property type="project" value="TreeGrafter"/>
</dbReference>
<evidence type="ECO:0000256" key="14">
    <source>
        <dbReference type="ARBA" id="ARBA00023152"/>
    </source>
</evidence>
<dbReference type="GO" id="GO:0046872">
    <property type="term" value="F:metal ion binding"/>
    <property type="evidence" value="ECO:0007669"/>
    <property type="project" value="UniProtKB-KW"/>
</dbReference>
<keyword evidence="11 18" id="KW-0418">Kinase</keyword>
<dbReference type="AlphaFoldDB" id="A0A838CVN3"/>
<accession>A0A838CVN3</accession>
<name>A0A838CVN3_9BACI</name>
<evidence type="ECO:0000313" key="18">
    <source>
        <dbReference type="EMBL" id="MBA2175889.1"/>
    </source>
</evidence>
<evidence type="ECO:0000256" key="3">
    <source>
        <dbReference type="ARBA" id="ARBA00004496"/>
    </source>
</evidence>
<dbReference type="NCBIfam" id="NF002872">
    <property type="entry name" value="PRK03202.1"/>
    <property type="match status" value="1"/>
</dbReference>
<keyword evidence="10" id="KW-0547">Nucleotide-binding</keyword>
<evidence type="ECO:0000313" key="19">
    <source>
        <dbReference type="Proteomes" id="UP000571017"/>
    </source>
</evidence>
<dbReference type="GO" id="GO:0061621">
    <property type="term" value="P:canonical glycolysis"/>
    <property type="evidence" value="ECO:0007669"/>
    <property type="project" value="TreeGrafter"/>
</dbReference>
<dbReference type="GO" id="GO:0006002">
    <property type="term" value="P:fructose 6-phosphate metabolic process"/>
    <property type="evidence" value="ECO:0007669"/>
    <property type="project" value="InterPro"/>
</dbReference>
<dbReference type="GO" id="GO:0005524">
    <property type="term" value="F:ATP binding"/>
    <property type="evidence" value="ECO:0007669"/>
    <property type="project" value="UniProtKB-KW"/>
</dbReference>